<comment type="similarity">
    <text evidence="5">Belongs to the SAT4 family.</text>
</comment>
<evidence type="ECO:0000313" key="8">
    <source>
        <dbReference type="EMBL" id="KAE8377979.1"/>
    </source>
</evidence>
<dbReference type="PANTHER" id="PTHR33048:SF47">
    <property type="entry name" value="INTEGRAL MEMBRANE PROTEIN-RELATED"/>
    <property type="match status" value="1"/>
</dbReference>
<feature type="domain" description="Rhodopsin" evidence="7">
    <location>
        <begin position="60"/>
        <end position="240"/>
    </location>
</feature>
<comment type="subcellular location">
    <subcellularLocation>
        <location evidence="1">Membrane</location>
        <topology evidence="1">Multi-pass membrane protein</topology>
    </subcellularLocation>
</comment>
<evidence type="ECO:0000256" key="4">
    <source>
        <dbReference type="ARBA" id="ARBA00023136"/>
    </source>
</evidence>
<dbReference type="Proteomes" id="UP000326198">
    <property type="component" value="Unassembled WGS sequence"/>
</dbReference>
<dbReference type="EMBL" id="ML736215">
    <property type="protein sequence ID" value="KAE8377979.1"/>
    <property type="molecule type" value="Genomic_DNA"/>
</dbReference>
<evidence type="ECO:0000313" key="9">
    <source>
        <dbReference type="Proteomes" id="UP000326198"/>
    </source>
</evidence>
<sequence length="370" mass="41226">MTSPDYYKQLLIALPIAGAVLATLFYLLRLYSHCIGTGAWDTGDMLLGLGLVLSYGITITTMFWIANEFWPACQVCIKLSILLLLRQSLGFVKSVLPLTLFLAIFTFAWGLADLLANTFQCWPPQYLWDIEAEGHCMSGQRALFMAIGSISVLENIVLLAIPIALVGRLQMVPRKRVLLTIPFVMGGMVCAFSLMRLIEFRHYQPGHLTASSARERVWTLLEIDIAIVCASVVSVPPLFKYCTEARSKYHQDRSRSMAAEDIQEIDIWPFRKHCTNLSQDGRSEVRSQAYFGPTAAVRDREANIAEGCIRVETTISQEVHDREVMCPEAWETSLQQGVQPAHTNGTEQLPGDMLNVDFSGVGFGRGSGRP</sequence>
<organism evidence="8 9">
    <name type="scientific">Aspergillus bertholletiae</name>
    <dbReference type="NCBI Taxonomy" id="1226010"/>
    <lineage>
        <taxon>Eukaryota</taxon>
        <taxon>Fungi</taxon>
        <taxon>Dikarya</taxon>
        <taxon>Ascomycota</taxon>
        <taxon>Pezizomycotina</taxon>
        <taxon>Eurotiomycetes</taxon>
        <taxon>Eurotiomycetidae</taxon>
        <taxon>Eurotiales</taxon>
        <taxon>Aspergillaceae</taxon>
        <taxon>Aspergillus</taxon>
        <taxon>Aspergillus subgen. Circumdati</taxon>
    </lineage>
</organism>
<reference evidence="8 9" key="1">
    <citation type="submission" date="2019-04" db="EMBL/GenBank/DDBJ databases">
        <title>Friends and foes A comparative genomics studyof 23 Aspergillus species from section Flavi.</title>
        <authorList>
            <consortium name="DOE Joint Genome Institute"/>
            <person name="Kjaerbolling I."/>
            <person name="Vesth T."/>
            <person name="Frisvad J.C."/>
            <person name="Nybo J.L."/>
            <person name="Theobald S."/>
            <person name="Kildgaard S."/>
            <person name="Isbrandt T."/>
            <person name="Kuo A."/>
            <person name="Sato A."/>
            <person name="Lyhne E.K."/>
            <person name="Kogle M.E."/>
            <person name="Wiebenga A."/>
            <person name="Kun R.S."/>
            <person name="Lubbers R.J."/>
            <person name="Makela M.R."/>
            <person name="Barry K."/>
            <person name="Chovatia M."/>
            <person name="Clum A."/>
            <person name="Daum C."/>
            <person name="Haridas S."/>
            <person name="He G."/>
            <person name="LaButti K."/>
            <person name="Lipzen A."/>
            <person name="Mondo S."/>
            <person name="Riley R."/>
            <person name="Salamov A."/>
            <person name="Simmons B.A."/>
            <person name="Magnuson J.K."/>
            <person name="Henrissat B."/>
            <person name="Mortensen U.H."/>
            <person name="Larsen T.O."/>
            <person name="Devries R.P."/>
            <person name="Grigoriev I.V."/>
            <person name="Machida M."/>
            <person name="Baker S.E."/>
            <person name="Andersen M.R."/>
        </authorList>
    </citation>
    <scope>NUCLEOTIDE SEQUENCE [LARGE SCALE GENOMIC DNA]</scope>
    <source>
        <strain evidence="8 9">IBT 29228</strain>
    </source>
</reference>
<evidence type="ECO:0000256" key="6">
    <source>
        <dbReference type="SAM" id="Phobius"/>
    </source>
</evidence>
<dbReference type="PANTHER" id="PTHR33048">
    <property type="entry name" value="PTH11-LIKE INTEGRAL MEMBRANE PROTEIN (AFU_ORTHOLOGUE AFUA_5G11245)"/>
    <property type="match status" value="1"/>
</dbReference>
<feature type="transmembrane region" description="Helical" evidence="6">
    <location>
        <begin position="98"/>
        <end position="119"/>
    </location>
</feature>
<dbReference type="AlphaFoldDB" id="A0A5N7B8B3"/>
<feature type="transmembrane region" description="Helical" evidence="6">
    <location>
        <begin position="43"/>
        <end position="63"/>
    </location>
</feature>
<evidence type="ECO:0000256" key="2">
    <source>
        <dbReference type="ARBA" id="ARBA00022692"/>
    </source>
</evidence>
<evidence type="ECO:0000256" key="1">
    <source>
        <dbReference type="ARBA" id="ARBA00004141"/>
    </source>
</evidence>
<dbReference type="GO" id="GO:0016020">
    <property type="term" value="C:membrane"/>
    <property type="evidence" value="ECO:0007669"/>
    <property type="project" value="UniProtKB-SubCell"/>
</dbReference>
<dbReference type="OrthoDB" id="10017208at2759"/>
<feature type="transmembrane region" description="Helical" evidence="6">
    <location>
        <begin position="12"/>
        <end position="31"/>
    </location>
</feature>
<evidence type="ECO:0000259" key="7">
    <source>
        <dbReference type="Pfam" id="PF20684"/>
    </source>
</evidence>
<dbReference type="InterPro" id="IPR049326">
    <property type="entry name" value="Rhodopsin_dom_fungi"/>
</dbReference>
<name>A0A5N7B8B3_9EURO</name>
<protein>
    <recommendedName>
        <fullName evidence="7">Rhodopsin domain-containing protein</fullName>
    </recommendedName>
</protein>
<dbReference type="InterPro" id="IPR052337">
    <property type="entry name" value="SAT4-like"/>
</dbReference>
<feature type="transmembrane region" description="Helical" evidence="6">
    <location>
        <begin position="177"/>
        <end position="198"/>
    </location>
</feature>
<keyword evidence="4 6" id="KW-0472">Membrane</keyword>
<feature type="transmembrane region" description="Helical" evidence="6">
    <location>
        <begin position="142"/>
        <end position="165"/>
    </location>
</feature>
<proteinExistence type="inferred from homology"/>
<gene>
    <name evidence="8" type="ORF">BDV26DRAFT_281468</name>
</gene>
<evidence type="ECO:0000256" key="3">
    <source>
        <dbReference type="ARBA" id="ARBA00022989"/>
    </source>
</evidence>
<feature type="transmembrane region" description="Helical" evidence="6">
    <location>
        <begin position="218"/>
        <end position="239"/>
    </location>
</feature>
<dbReference type="Pfam" id="PF20684">
    <property type="entry name" value="Fung_rhodopsin"/>
    <property type="match status" value="1"/>
</dbReference>
<evidence type="ECO:0000256" key="5">
    <source>
        <dbReference type="ARBA" id="ARBA00038359"/>
    </source>
</evidence>
<keyword evidence="9" id="KW-1185">Reference proteome</keyword>
<keyword evidence="3 6" id="KW-1133">Transmembrane helix</keyword>
<accession>A0A5N7B8B3</accession>
<keyword evidence="2 6" id="KW-0812">Transmembrane</keyword>